<dbReference type="STRING" id="658196.A0A397T262"/>
<dbReference type="SUPFAM" id="SSF54695">
    <property type="entry name" value="POZ domain"/>
    <property type="match status" value="1"/>
</dbReference>
<protein>
    <submittedName>
        <fullName evidence="2">BTB/POZ protein</fullName>
    </submittedName>
</protein>
<dbReference type="Gene3D" id="3.30.710.10">
    <property type="entry name" value="Potassium Channel Kv1.1, Chain A"/>
    <property type="match status" value="1"/>
</dbReference>
<evidence type="ECO:0000259" key="1">
    <source>
        <dbReference type="PROSITE" id="PS50097"/>
    </source>
</evidence>
<dbReference type="SMART" id="SM00225">
    <property type="entry name" value="BTB"/>
    <property type="match status" value="1"/>
</dbReference>
<reference evidence="2 3" key="1">
    <citation type="submission" date="2018-06" db="EMBL/GenBank/DDBJ databases">
        <title>Comparative genomics reveals the genomic features of Rhizophagus irregularis, R. cerebriforme, R. diaphanum and Gigaspora rosea, and their symbiotic lifestyle signature.</title>
        <authorList>
            <person name="Morin E."/>
            <person name="San Clemente H."/>
            <person name="Chen E.C.H."/>
            <person name="De La Providencia I."/>
            <person name="Hainaut M."/>
            <person name="Kuo A."/>
            <person name="Kohler A."/>
            <person name="Murat C."/>
            <person name="Tang N."/>
            <person name="Roy S."/>
            <person name="Loubradou J."/>
            <person name="Henrissat B."/>
            <person name="Grigoriev I.V."/>
            <person name="Corradi N."/>
            <person name="Roux C."/>
            <person name="Martin F.M."/>
        </authorList>
    </citation>
    <scope>NUCLEOTIDE SEQUENCE [LARGE SCALE GENOMIC DNA]</scope>
    <source>
        <strain evidence="2 3">DAOM 227022</strain>
    </source>
</reference>
<feature type="domain" description="BTB" evidence="1">
    <location>
        <begin position="136"/>
        <end position="197"/>
    </location>
</feature>
<organism evidence="2 3">
    <name type="scientific">Glomus cerebriforme</name>
    <dbReference type="NCBI Taxonomy" id="658196"/>
    <lineage>
        <taxon>Eukaryota</taxon>
        <taxon>Fungi</taxon>
        <taxon>Fungi incertae sedis</taxon>
        <taxon>Mucoromycota</taxon>
        <taxon>Glomeromycotina</taxon>
        <taxon>Glomeromycetes</taxon>
        <taxon>Glomerales</taxon>
        <taxon>Glomeraceae</taxon>
        <taxon>Glomus</taxon>
    </lineage>
</organism>
<dbReference type="InterPro" id="IPR000210">
    <property type="entry name" value="BTB/POZ_dom"/>
</dbReference>
<dbReference type="OrthoDB" id="2385073at2759"/>
<dbReference type="CDD" id="cd18186">
    <property type="entry name" value="BTB_POZ_ZBTB_KLHL-like"/>
    <property type="match status" value="1"/>
</dbReference>
<keyword evidence="3" id="KW-1185">Reference proteome</keyword>
<comment type="caution">
    <text evidence="2">The sequence shown here is derived from an EMBL/GenBank/DDBJ whole genome shotgun (WGS) entry which is preliminary data.</text>
</comment>
<dbReference type="InterPro" id="IPR011333">
    <property type="entry name" value="SKP1/BTB/POZ_sf"/>
</dbReference>
<sequence>MAKEGCWNRSQMKELKKVITEIYEVMDKISELEDQKMLIKLKTKKPNKKIFLNGGDPFDEKNWVAGKDLVFGIQEDIEEMYKVNDYLKEYKDLLMLAGASEIDPPPPPTPVPIFDQKNKLVKTLLDKFERQSNEYHDVTFIVGEEKICANRYVLSAASTYFEKMFFGGLSESARNKIEIKINDIQPNIFRVLVRWLYGQSFEDAINSVLCKRDDFTTEQESYESYYLLHLVKLLKVTDFYGVELKSKVEDTIIQYIAVNNVCDVLAWSKESKATRLKDYCKEYIKSNKELVTKLHEDANERLKISRF</sequence>
<dbReference type="Pfam" id="PF00651">
    <property type="entry name" value="BTB"/>
    <property type="match status" value="1"/>
</dbReference>
<proteinExistence type="predicted"/>
<dbReference type="Proteomes" id="UP000265703">
    <property type="component" value="Unassembled WGS sequence"/>
</dbReference>
<evidence type="ECO:0000313" key="2">
    <source>
        <dbReference type="EMBL" id="RIA89251.1"/>
    </source>
</evidence>
<dbReference type="PROSITE" id="PS50097">
    <property type="entry name" value="BTB"/>
    <property type="match status" value="1"/>
</dbReference>
<accession>A0A397T262</accession>
<dbReference type="AlphaFoldDB" id="A0A397T262"/>
<name>A0A397T262_9GLOM</name>
<gene>
    <name evidence="2" type="ORF">C1645_772934</name>
</gene>
<evidence type="ECO:0000313" key="3">
    <source>
        <dbReference type="Proteomes" id="UP000265703"/>
    </source>
</evidence>
<dbReference type="EMBL" id="QKYT01000227">
    <property type="protein sequence ID" value="RIA89251.1"/>
    <property type="molecule type" value="Genomic_DNA"/>
</dbReference>
<dbReference type="PANTHER" id="PTHR24413">
    <property type="entry name" value="SPECKLE-TYPE POZ PROTEIN"/>
    <property type="match status" value="1"/>
</dbReference>